<keyword evidence="9" id="KW-1185">Reference proteome</keyword>
<evidence type="ECO:0000313" key="9">
    <source>
        <dbReference type="Proteomes" id="UP001161247"/>
    </source>
</evidence>
<dbReference type="Pfam" id="PF05743">
    <property type="entry name" value="UEV"/>
    <property type="match status" value="1"/>
</dbReference>
<comment type="subcellular location">
    <subcellularLocation>
        <location evidence="1">Endosome</location>
    </subcellularLocation>
</comment>
<organism evidence="8 9">
    <name type="scientific">Oldenlandia corymbosa var. corymbosa</name>
    <dbReference type="NCBI Taxonomy" id="529605"/>
    <lineage>
        <taxon>Eukaryota</taxon>
        <taxon>Viridiplantae</taxon>
        <taxon>Streptophyta</taxon>
        <taxon>Embryophyta</taxon>
        <taxon>Tracheophyta</taxon>
        <taxon>Spermatophyta</taxon>
        <taxon>Magnoliopsida</taxon>
        <taxon>eudicotyledons</taxon>
        <taxon>Gunneridae</taxon>
        <taxon>Pentapetalae</taxon>
        <taxon>asterids</taxon>
        <taxon>lamiids</taxon>
        <taxon>Gentianales</taxon>
        <taxon>Rubiaceae</taxon>
        <taxon>Rubioideae</taxon>
        <taxon>Spermacoceae</taxon>
        <taxon>Hedyotis-Oldenlandia complex</taxon>
        <taxon>Oldenlandia</taxon>
    </lineage>
</organism>
<dbReference type="Pfam" id="PF09454">
    <property type="entry name" value="Vps23_core"/>
    <property type="match status" value="1"/>
</dbReference>
<dbReference type="InterPro" id="IPR017916">
    <property type="entry name" value="SB_dom"/>
</dbReference>
<keyword evidence="6" id="KW-0175">Coiled coil</keyword>
<evidence type="ECO:0000256" key="6">
    <source>
        <dbReference type="ARBA" id="ARBA00023054"/>
    </source>
</evidence>
<dbReference type="PANTHER" id="PTHR23306">
    <property type="entry name" value="TUMOR SUSCEPTIBILITY GENE 101 PROTEIN-RELATED"/>
    <property type="match status" value="1"/>
</dbReference>
<comment type="similarity">
    <text evidence="2">Belongs to the ubiquitin-conjugating enzyme family. UEV subfamily.</text>
</comment>
<evidence type="ECO:0000259" key="7">
    <source>
        <dbReference type="PROSITE" id="PS51322"/>
    </source>
</evidence>
<dbReference type="PROSITE" id="PS51322">
    <property type="entry name" value="UEV"/>
    <property type="match status" value="1"/>
</dbReference>
<dbReference type="CDD" id="cd11685">
    <property type="entry name" value="UEV_TSG101-like"/>
    <property type="match status" value="1"/>
</dbReference>
<dbReference type="Proteomes" id="UP001161247">
    <property type="component" value="Chromosome 5"/>
</dbReference>
<dbReference type="InterPro" id="IPR052070">
    <property type="entry name" value="ESCRT-I_UEV_domain"/>
</dbReference>
<dbReference type="GO" id="GO:0015031">
    <property type="term" value="P:protein transport"/>
    <property type="evidence" value="ECO:0007669"/>
    <property type="project" value="UniProtKB-KW"/>
</dbReference>
<dbReference type="InterPro" id="IPR016135">
    <property type="entry name" value="UBQ-conjugating_enzyme/RWD"/>
</dbReference>
<dbReference type="PANTHER" id="PTHR23306:SF21">
    <property type="entry name" value="UBIQUITIN-CONJUGATING ENZYME_RWD-LIKE PROTEIN"/>
    <property type="match status" value="1"/>
</dbReference>
<dbReference type="AlphaFoldDB" id="A0AAV1DIY6"/>
<dbReference type="Gene3D" id="6.10.140.820">
    <property type="match status" value="1"/>
</dbReference>
<reference evidence="8" key="1">
    <citation type="submission" date="2023-03" db="EMBL/GenBank/DDBJ databases">
        <authorList>
            <person name="Julca I."/>
        </authorList>
    </citation>
    <scope>NUCLEOTIDE SEQUENCE</scope>
</reference>
<dbReference type="InterPro" id="IPR008883">
    <property type="entry name" value="UEV_N"/>
</dbReference>
<dbReference type="GO" id="GO:0043130">
    <property type="term" value="F:ubiquitin binding"/>
    <property type="evidence" value="ECO:0007669"/>
    <property type="project" value="TreeGrafter"/>
</dbReference>
<dbReference type="InterPro" id="IPR037202">
    <property type="entry name" value="ESCRT_assembly_dom"/>
</dbReference>
<dbReference type="GO" id="GO:0000813">
    <property type="term" value="C:ESCRT I complex"/>
    <property type="evidence" value="ECO:0007669"/>
    <property type="project" value="TreeGrafter"/>
</dbReference>
<evidence type="ECO:0000256" key="3">
    <source>
        <dbReference type="ARBA" id="ARBA00022448"/>
    </source>
</evidence>
<feature type="domain" description="UEV" evidence="7">
    <location>
        <begin position="20"/>
        <end position="172"/>
    </location>
</feature>
<keyword evidence="4" id="KW-0967">Endosome</keyword>
<dbReference type="GO" id="GO:0008333">
    <property type="term" value="P:endosome to lysosome transport"/>
    <property type="evidence" value="ECO:0007669"/>
    <property type="project" value="TreeGrafter"/>
</dbReference>
<keyword evidence="5" id="KW-0653">Protein transport</keyword>
<evidence type="ECO:0000256" key="2">
    <source>
        <dbReference type="ARBA" id="ARBA00009594"/>
    </source>
</evidence>
<protein>
    <submittedName>
        <fullName evidence="8">OLC1v1007169C1</fullName>
    </submittedName>
</protein>
<dbReference type="Gene3D" id="3.10.110.10">
    <property type="entry name" value="Ubiquitin Conjugating Enzyme"/>
    <property type="match status" value="1"/>
</dbReference>
<dbReference type="EMBL" id="OX459122">
    <property type="protein sequence ID" value="CAI9107735.1"/>
    <property type="molecule type" value="Genomic_DNA"/>
</dbReference>
<evidence type="ECO:0000256" key="1">
    <source>
        <dbReference type="ARBA" id="ARBA00004177"/>
    </source>
</evidence>
<dbReference type="SUPFAM" id="SSF54495">
    <property type="entry name" value="UBC-like"/>
    <property type="match status" value="1"/>
</dbReference>
<proteinExistence type="inferred from homology"/>
<evidence type="ECO:0000256" key="4">
    <source>
        <dbReference type="ARBA" id="ARBA00022753"/>
    </source>
</evidence>
<evidence type="ECO:0000256" key="5">
    <source>
        <dbReference type="ARBA" id="ARBA00022927"/>
    </source>
</evidence>
<accession>A0AAV1DIY6</accession>
<gene>
    <name evidence="8" type="ORF">OLC1_LOCUS15975</name>
</gene>
<evidence type="ECO:0000313" key="8">
    <source>
        <dbReference type="EMBL" id="CAI9107735.1"/>
    </source>
</evidence>
<name>A0AAV1DIY6_OLDCO</name>
<keyword evidence="3" id="KW-0813">Transport</keyword>
<sequence>MARRASSSSSSGQYIEDALSCTNTQFALSYSDPAQKWIIRQHLMSLFQDFPSFKPSIDTFTHNDGTTVNLLKANGELRLSSSSSSAAAVVPSIFLTIWINENYPSMAPLVYVSPSNSSSFSDYPESDHPFVDSSGATISSYLSNWNPGCNLSELVRNLVKLFSSFHPFCYSPPSWINNTNGDIRPSFMSKREAIDRLACSLHFDLLALSSRTEDEIWELSVIQSEIERRGDVATSILIGLEEEHDGLKERVKKMTEEADVLLNWLKVHTISRVFGAADRGYIDDAFEGVDQKSKLAMECVAADQATEDLMYVLDKAVEVGIFGSFDAYMKQVRILARAQFSYKYQLLKLRQNSR</sequence>
<dbReference type="SUPFAM" id="SSF140111">
    <property type="entry name" value="Endosomal sorting complex assembly domain"/>
    <property type="match status" value="1"/>
</dbReference>